<dbReference type="SMART" id="SM00364">
    <property type="entry name" value="LRR_BAC"/>
    <property type="match status" value="4"/>
</dbReference>
<feature type="region of interest" description="Disordered" evidence="4">
    <location>
        <begin position="195"/>
        <end position="224"/>
    </location>
</feature>
<dbReference type="InterPro" id="IPR020825">
    <property type="entry name" value="Phe-tRNA_synthase-like_B3/B4"/>
</dbReference>
<dbReference type="Gene3D" id="3.50.40.10">
    <property type="entry name" value="Phenylalanyl-trna Synthetase, Chain B, domain 3"/>
    <property type="match status" value="1"/>
</dbReference>
<dbReference type="InterPro" id="IPR001611">
    <property type="entry name" value="Leu-rich_rpt"/>
</dbReference>
<dbReference type="GO" id="GO:0003723">
    <property type="term" value="F:RNA binding"/>
    <property type="evidence" value="ECO:0007669"/>
    <property type="project" value="InterPro"/>
</dbReference>
<organism evidence="6 7">
    <name type="scientific">Bambusicola thoracicus</name>
    <name type="common">Chinese bamboo-partridge</name>
    <name type="synonym">Perdix thoracica</name>
    <dbReference type="NCBI Taxonomy" id="9083"/>
    <lineage>
        <taxon>Eukaryota</taxon>
        <taxon>Metazoa</taxon>
        <taxon>Chordata</taxon>
        <taxon>Craniata</taxon>
        <taxon>Vertebrata</taxon>
        <taxon>Euteleostomi</taxon>
        <taxon>Archelosauria</taxon>
        <taxon>Archosauria</taxon>
        <taxon>Dinosauria</taxon>
        <taxon>Saurischia</taxon>
        <taxon>Theropoda</taxon>
        <taxon>Coelurosauria</taxon>
        <taxon>Aves</taxon>
        <taxon>Neognathae</taxon>
        <taxon>Galloanserae</taxon>
        <taxon>Galliformes</taxon>
        <taxon>Phasianidae</taxon>
        <taxon>Perdicinae</taxon>
        <taxon>Bambusicola</taxon>
    </lineage>
</organism>
<dbReference type="SMART" id="SM00369">
    <property type="entry name" value="LRR_TYP"/>
    <property type="match status" value="4"/>
</dbReference>
<dbReference type="InterPro" id="IPR003591">
    <property type="entry name" value="Leu-rich_rpt_typical-subtyp"/>
</dbReference>
<evidence type="ECO:0000256" key="2">
    <source>
        <dbReference type="ARBA" id="ARBA00022737"/>
    </source>
</evidence>
<keyword evidence="1" id="KW-0433">Leucine-rich repeat</keyword>
<dbReference type="AlphaFoldDB" id="A0A2P4S7E0"/>
<dbReference type="InterPro" id="IPR045060">
    <property type="entry name" value="Phe-tRNA-ligase_IIc_bsu"/>
</dbReference>
<dbReference type="PANTHER" id="PTHR10947">
    <property type="entry name" value="PHENYLALANYL-TRNA SYNTHETASE BETA CHAIN AND LEUCINE-RICH REPEAT-CONTAINING PROTEIN 47"/>
    <property type="match status" value="1"/>
</dbReference>
<dbReference type="InterPro" id="IPR005146">
    <property type="entry name" value="B3/B4_tRNA-bd"/>
</dbReference>
<evidence type="ECO:0000256" key="1">
    <source>
        <dbReference type="ARBA" id="ARBA00022614"/>
    </source>
</evidence>
<feature type="non-terminal residue" evidence="6">
    <location>
        <position position="1"/>
    </location>
</feature>
<dbReference type="PROSITE" id="PS51450">
    <property type="entry name" value="LRR"/>
    <property type="match status" value="1"/>
</dbReference>
<evidence type="ECO:0000256" key="3">
    <source>
        <dbReference type="SAM" id="Coils"/>
    </source>
</evidence>
<evidence type="ECO:0000256" key="4">
    <source>
        <dbReference type="SAM" id="MobiDB-lite"/>
    </source>
</evidence>
<dbReference type="Proteomes" id="UP000237246">
    <property type="component" value="Unassembled WGS sequence"/>
</dbReference>
<name>A0A2P4S7E0_BAMTH</name>
<evidence type="ECO:0000259" key="5">
    <source>
        <dbReference type="SMART" id="SM00873"/>
    </source>
</evidence>
<dbReference type="Pfam" id="PF13855">
    <property type="entry name" value="LRR_8"/>
    <property type="match status" value="1"/>
</dbReference>
<dbReference type="PANTHER" id="PTHR10947:SF3">
    <property type="entry name" value="LEUCINE-RICH REPEAT-CONTAINING PROTEIN 47"/>
    <property type="match status" value="1"/>
</dbReference>
<dbReference type="SUPFAM" id="SSF52047">
    <property type="entry name" value="RNI-like"/>
    <property type="match status" value="1"/>
</dbReference>
<dbReference type="Gene3D" id="3.80.10.10">
    <property type="entry name" value="Ribonuclease Inhibitor"/>
    <property type="match status" value="1"/>
</dbReference>
<keyword evidence="2" id="KW-0677">Repeat</keyword>
<feature type="domain" description="B3/B4 tRNA-binding" evidence="5">
    <location>
        <begin position="258"/>
        <end position="407"/>
    </location>
</feature>
<dbReference type="GO" id="GO:0006432">
    <property type="term" value="P:phenylalanyl-tRNA aminoacylation"/>
    <property type="evidence" value="ECO:0007669"/>
    <property type="project" value="InterPro"/>
</dbReference>
<evidence type="ECO:0000313" key="7">
    <source>
        <dbReference type="Proteomes" id="UP000237246"/>
    </source>
</evidence>
<evidence type="ECO:0000313" key="6">
    <source>
        <dbReference type="EMBL" id="POI20029.1"/>
    </source>
</evidence>
<protein>
    <recommendedName>
        <fullName evidence="5">B3/B4 tRNA-binding domain-containing protein</fullName>
    </recommendedName>
</protein>
<keyword evidence="7" id="KW-1185">Reference proteome</keyword>
<accession>A0A2P4S7E0</accession>
<dbReference type="EMBL" id="PPHD01089678">
    <property type="protein sequence ID" value="POI20029.1"/>
    <property type="molecule type" value="Genomic_DNA"/>
</dbReference>
<feature type="non-terminal residue" evidence="6">
    <location>
        <position position="412"/>
    </location>
</feature>
<dbReference type="GO" id="GO:0004826">
    <property type="term" value="F:phenylalanine-tRNA ligase activity"/>
    <property type="evidence" value="ECO:0007669"/>
    <property type="project" value="InterPro"/>
</dbReference>
<dbReference type="InterPro" id="IPR032675">
    <property type="entry name" value="LRR_dom_sf"/>
</dbReference>
<feature type="compositionally biased region" description="Basic and acidic residues" evidence="4">
    <location>
        <begin position="195"/>
        <end position="207"/>
    </location>
</feature>
<reference evidence="6 7" key="1">
    <citation type="submission" date="2018-01" db="EMBL/GenBank/DDBJ databases">
        <title>Comparison of the Chinese Bamboo Partridge and Red Junglefowl genome sequences highlights the importance of demography in genome evolution.</title>
        <authorList>
            <person name="Tiley G.P."/>
            <person name="Kimball R.T."/>
            <person name="Braun E.L."/>
            <person name="Burleigh J.G."/>
        </authorList>
    </citation>
    <scope>NUCLEOTIDE SEQUENCE [LARGE SCALE GENOMIC DNA]</scope>
    <source>
        <strain evidence="6">RTK389</strain>
        <tissue evidence="6">Blood</tissue>
    </source>
</reference>
<dbReference type="OrthoDB" id="67933at2759"/>
<proteinExistence type="predicted"/>
<keyword evidence="3" id="KW-0175">Coiled coil</keyword>
<feature type="coiled-coil region" evidence="3">
    <location>
        <begin position="332"/>
        <end position="359"/>
    </location>
</feature>
<gene>
    <name evidence="6" type="ORF">CIB84_016225</name>
</gene>
<sequence length="412" mass="44413">LHTLVLSGNALGPAGLGAGLGGPLPALRLLDLSGNGLEALPAALGGAGPSEEEGAEPAAFPQLRSLNLSGNRLRELGPGLARAAPQLQELLLSGNRLRALPGALLPPADAAPFPLLSRLEAADNEVEELSADIAALPALKSLDVANNRLSALPAALADCPRLKDANLRGNPLRDRRLEKMVNGCQTRAVLEYLRSKGRAEGGREETRRRKREKPHKKDGGDGECDEAEAVGKLLLKVLHVGDNAMPMVVRASPGVRDVRPYIVCCVLRGVQLQPGNALRRFLSAQTKLHEDICEKRTAATIATHDLQLVKGPLTYSVQPPAELKVTPLGRKEIRAKDLLRQLQMEAEEQRKQKKRQNVSGLHRYLQLLDGKDNYPCLVDAEGVVISFPPITNSEKTKVLCATGKLFIRVHVF</sequence>
<comment type="caution">
    <text evidence="6">The sequence shown here is derived from an EMBL/GenBank/DDBJ whole genome shotgun (WGS) entry which is preliminary data.</text>
</comment>
<dbReference type="SMART" id="SM00873">
    <property type="entry name" value="B3_4"/>
    <property type="match status" value="1"/>
</dbReference>